<dbReference type="Proteomes" id="UP000044602">
    <property type="component" value="Unassembled WGS sequence"/>
</dbReference>
<reference evidence="12 13" key="1">
    <citation type="submission" date="2015-05" db="EMBL/GenBank/DDBJ databases">
        <authorList>
            <person name="Fogelqvist Johan"/>
        </authorList>
    </citation>
    <scope>NUCLEOTIDE SEQUENCE [LARGE SCALE GENOMIC DNA]</scope>
    <source>
        <strain evidence="10">VL1</strain>
        <strain evidence="11">VL2</strain>
    </source>
</reference>
<keyword evidence="8" id="KW-0812">Transmembrane</keyword>
<feature type="transmembrane region" description="Helical" evidence="8">
    <location>
        <begin position="314"/>
        <end position="339"/>
    </location>
</feature>
<gene>
    <name evidence="10" type="ORF">BN1708_010526</name>
    <name evidence="11" type="ORF">BN1723_016553</name>
</gene>
<sequence length="509" mass="57024">MIWYLLYSLRGTSEVPILDPSHPLRQAFTRYGTYVARLVVTTLLISSAVAAILIYPFPFLYTSDFTNGAFNSLHHVWTLARPLDNAAIEPDVIMRSFWVHGSYMKALDRGVLLGALELQDQILGPTIDFNPRRPREPTIADKPWTHVTPEDRDTFHVINGLTNQSWFFHSPLQYWSGSADRIIADPDIVSTVNQRKTPPTSVNVTLRHSIVFSGNNFEDRRLLAADALVVTLIHMRDSPVGRQFERKAKEMAIKMADKWTAYPASGRSLSSQLYEFQFRPMPFQDTITLALAYGLVSVYVLVSMSKLRAVKSEFGLIVTVLSQIVLSVLSSFAVCAVFKLDLSRIPQAASPVVVLSMSLENIFRLINAVMAKPSEDSTSSRISYAFANTAHVALASSTQNVLILWALSKVVSPGVWAFCSILAVAIVFDYIYVSTFFLSVLCVDVRRTELSDALAKASVRNKRHSCETKSLRSWTEAVLQGRVAMSTSIAAERWRQEPPKATLWHTARW</sequence>
<feature type="transmembrane region" description="Helical" evidence="8">
    <location>
        <begin position="286"/>
        <end position="302"/>
    </location>
</feature>
<dbReference type="Proteomes" id="UP000045706">
    <property type="component" value="Unassembled WGS sequence"/>
</dbReference>
<evidence type="ECO:0000256" key="3">
    <source>
        <dbReference type="ARBA" id="ARBA00022574"/>
    </source>
</evidence>
<feature type="transmembrane region" description="Helical" evidence="8">
    <location>
        <begin position="34"/>
        <end position="57"/>
    </location>
</feature>
<protein>
    <recommendedName>
        <fullName evidence="9">SSD domain-containing protein</fullName>
    </recommendedName>
</protein>
<evidence type="ECO:0000256" key="4">
    <source>
        <dbReference type="ARBA" id="ARBA00022737"/>
    </source>
</evidence>
<evidence type="ECO:0000256" key="5">
    <source>
        <dbReference type="ARBA" id="ARBA00022824"/>
    </source>
</evidence>
<evidence type="ECO:0000256" key="8">
    <source>
        <dbReference type="SAM" id="Phobius"/>
    </source>
</evidence>
<evidence type="ECO:0000313" key="12">
    <source>
        <dbReference type="Proteomes" id="UP000044602"/>
    </source>
</evidence>
<dbReference type="EMBL" id="CVQI01034829">
    <property type="protein sequence ID" value="CRK45494.1"/>
    <property type="molecule type" value="Genomic_DNA"/>
</dbReference>
<keyword evidence="5" id="KW-0256">Endoplasmic reticulum</keyword>
<comment type="subcellular location">
    <subcellularLocation>
        <location evidence="1">Endoplasmic reticulum</location>
    </subcellularLocation>
    <subcellularLocation>
        <location evidence="2">Golgi apparatus membrane</location>
    </subcellularLocation>
</comment>
<organism evidence="11 13">
    <name type="scientific">Verticillium longisporum</name>
    <name type="common">Verticillium dahliae var. longisporum</name>
    <dbReference type="NCBI Taxonomy" id="100787"/>
    <lineage>
        <taxon>Eukaryota</taxon>
        <taxon>Fungi</taxon>
        <taxon>Dikarya</taxon>
        <taxon>Ascomycota</taxon>
        <taxon>Pezizomycotina</taxon>
        <taxon>Sordariomycetes</taxon>
        <taxon>Hypocreomycetidae</taxon>
        <taxon>Glomerellales</taxon>
        <taxon>Plectosphaerellaceae</taxon>
        <taxon>Verticillium</taxon>
    </lineage>
</organism>
<dbReference type="InterPro" id="IPR000731">
    <property type="entry name" value="SSD"/>
</dbReference>
<dbReference type="GO" id="GO:0000139">
    <property type="term" value="C:Golgi membrane"/>
    <property type="evidence" value="ECO:0007669"/>
    <property type="project" value="UniProtKB-SubCell"/>
</dbReference>
<dbReference type="GO" id="GO:0032936">
    <property type="term" value="C:SREBP-SCAP complex"/>
    <property type="evidence" value="ECO:0007669"/>
    <property type="project" value="TreeGrafter"/>
</dbReference>
<proteinExistence type="predicted"/>
<dbReference type="GO" id="GO:0005789">
    <property type="term" value="C:endoplasmic reticulum membrane"/>
    <property type="evidence" value="ECO:0007669"/>
    <property type="project" value="InterPro"/>
</dbReference>
<dbReference type="GO" id="GO:0032934">
    <property type="term" value="F:sterol binding"/>
    <property type="evidence" value="ECO:0007669"/>
    <property type="project" value="InterPro"/>
</dbReference>
<evidence type="ECO:0000313" key="13">
    <source>
        <dbReference type="Proteomes" id="UP000045706"/>
    </source>
</evidence>
<dbReference type="EMBL" id="CVQH01003780">
    <property type="protein sequence ID" value="CRK12487.1"/>
    <property type="molecule type" value="Genomic_DNA"/>
</dbReference>
<dbReference type="STRING" id="100787.A0A0G4NGF1"/>
<dbReference type="GO" id="GO:0045540">
    <property type="term" value="P:regulation of cholesterol biosynthetic process"/>
    <property type="evidence" value="ECO:0007669"/>
    <property type="project" value="TreeGrafter"/>
</dbReference>
<evidence type="ECO:0000256" key="2">
    <source>
        <dbReference type="ARBA" id="ARBA00004394"/>
    </source>
</evidence>
<accession>A0A0G4NGF1</accession>
<evidence type="ECO:0000256" key="6">
    <source>
        <dbReference type="ARBA" id="ARBA00023034"/>
    </source>
</evidence>
<evidence type="ECO:0000256" key="1">
    <source>
        <dbReference type="ARBA" id="ARBA00004240"/>
    </source>
</evidence>
<keyword evidence="12" id="KW-1185">Reference proteome</keyword>
<dbReference type="SUPFAM" id="SSF82866">
    <property type="entry name" value="Multidrug efflux transporter AcrB transmembrane domain"/>
    <property type="match status" value="1"/>
</dbReference>
<dbReference type="PROSITE" id="PS50156">
    <property type="entry name" value="SSD"/>
    <property type="match status" value="1"/>
</dbReference>
<name>A0A0G4NGF1_VERLO</name>
<evidence type="ECO:0000313" key="10">
    <source>
        <dbReference type="EMBL" id="CRK12487.1"/>
    </source>
</evidence>
<keyword evidence="7 8" id="KW-0472">Membrane</keyword>
<dbReference type="PANTHER" id="PTHR46378:SF1">
    <property type="entry name" value="STEROL REGULATORY ELEMENT-BINDING PROTEIN CLEAVAGE-ACTIVATING PROTEIN"/>
    <property type="match status" value="1"/>
</dbReference>
<dbReference type="InterPro" id="IPR030225">
    <property type="entry name" value="SCAP"/>
</dbReference>
<evidence type="ECO:0000313" key="11">
    <source>
        <dbReference type="EMBL" id="CRK45494.1"/>
    </source>
</evidence>
<keyword evidence="3" id="KW-0853">WD repeat</keyword>
<dbReference type="GO" id="GO:0032933">
    <property type="term" value="P:SREBP signaling pathway"/>
    <property type="evidence" value="ECO:0007669"/>
    <property type="project" value="InterPro"/>
</dbReference>
<dbReference type="AlphaFoldDB" id="A0A0G4NGF1"/>
<evidence type="ECO:0000256" key="7">
    <source>
        <dbReference type="ARBA" id="ARBA00023136"/>
    </source>
</evidence>
<dbReference type="Pfam" id="PF12349">
    <property type="entry name" value="Sterol-sensing"/>
    <property type="match status" value="1"/>
</dbReference>
<feature type="domain" description="SSD" evidence="9">
    <location>
        <begin position="285"/>
        <end position="443"/>
    </location>
</feature>
<keyword evidence="8" id="KW-1133">Transmembrane helix</keyword>
<evidence type="ECO:0000259" key="9">
    <source>
        <dbReference type="PROSITE" id="PS50156"/>
    </source>
</evidence>
<keyword evidence="6" id="KW-0333">Golgi apparatus</keyword>
<keyword evidence="4" id="KW-0677">Repeat</keyword>
<dbReference type="InterPro" id="IPR053958">
    <property type="entry name" value="HMGCR/SNAP/NPC1-like_SSD"/>
</dbReference>
<dbReference type="PANTHER" id="PTHR46378">
    <property type="entry name" value="STEROL REGULATORY ELEMENT-BINDING PROTEIN CLEAVAGE-ACTIVATING PROTEIN"/>
    <property type="match status" value="1"/>
</dbReference>
<feature type="transmembrane region" description="Helical" evidence="8">
    <location>
        <begin position="414"/>
        <end position="441"/>
    </location>
</feature>